<protein>
    <submittedName>
        <fullName evidence="2">Uncharacterized protein</fullName>
    </submittedName>
</protein>
<dbReference type="Proteomes" id="UP000298663">
    <property type="component" value="Unassembled WGS sequence"/>
</dbReference>
<reference evidence="2 3" key="2">
    <citation type="journal article" date="2019" name="G3 (Bethesda)">
        <title>Hybrid Assembly of the Genome of the Entomopathogenic Nematode Steinernema carpocapsae Identifies the X-Chromosome.</title>
        <authorList>
            <person name="Serra L."/>
            <person name="Macchietto M."/>
            <person name="Macias-Munoz A."/>
            <person name="McGill C.J."/>
            <person name="Rodriguez I.M."/>
            <person name="Rodriguez B."/>
            <person name="Murad R."/>
            <person name="Mortazavi A."/>
        </authorList>
    </citation>
    <scope>NUCLEOTIDE SEQUENCE [LARGE SCALE GENOMIC DNA]</scope>
    <source>
        <strain evidence="2 3">ALL</strain>
    </source>
</reference>
<reference evidence="2 3" key="1">
    <citation type="journal article" date="2015" name="Genome Biol.">
        <title>Comparative genomics of Steinernema reveals deeply conserved gene regulatory networks.</title>
        <authorList>
            <person name="Dillman A.R."/>
            <person name="Macchietto M."/>
            <person name="Porter C.F."/>
            <person name="Rogers A."/>
            <person name="Williams B."/>
            <person name="Antoshechkin I."/>
            <person name="Lee M.M."/>
            <person name="Goodwin Z."/>
            <person name="Lu X."/>
            <person name="Lewis E.E."/>
            <person name="Goodrich-Blair H."/>
            <person name="Stock S.P."/>
            <person name="Adams B.J."/>
            <person name="Sternberg P.W."/>
            <person name="Mortazavi A."/>
        </authorList>
    </citation>
    <scope>NUCLEOTIDE SEQUENCE [LARGE SCALE GENOMIC DNA]</scope>
    <source>
        <strain evidence="2 3">ALL</strain>
    </source>
</reference>
<dbReference type="EMBL" id="AZBU02000004">
    <property type="protein sequence ID" value="TKR82643.1"/>
    <property type="molecule type" value="Genomic_DNA"/>
</dbReference>
<sequence length="99" mass="10696">MTLILSENSRLNRCKKPPRRDGATARDESQIKSEQCASNSDHAPSSQTHFQNRVSSTLTLVLPSLVFAYLPASQRAKHKPVQPGKPPGGPPLLSPTPVA</sequence>
<dbReference type="AlphaFoldDB" id="A0A4U5NIR5"/>
<evidence type="ECO:0000256" key="1">
    <source>
        <dbReference type="SAM" id="MobiDB-lite"/>
    </source>
</evidence>
<name>A0A4U5NIR5_STECR</name>
<organism evidence="2 3">
    <name type="scientific">Steinernema carpocapsae</name>
    <name type="common">Entomopathogenic nematode</name>
    <dbReference type="NCBI Taxonomy" id="34508"/>
    <lineage>
        <taxon>Eukaryota</taxon>
        <taxon>Metazoa</taxon>
        <taxon>Ecdysozoa</taxon>
        <taxon>Nematoda</taxon>
        <taxon>Chromadorea</taxon>
        <taxon>Rhabditida</taxon>
        <taxon>Tylenchina</taxon>
        <taxon>Panagrolaimomorpha</taxon>
        <taxon>Strongyloidoidea</taxon>
        <taxon>Steinernematidae</taxon>
        <taxon>Steinernema</taxon>
    </lineage>
</organism>
<evidence type="ECO:0000313" key="2">
    <source>
        <dbReference type="EMBL" id="TKR82643.1"/>
    </source>
</evidence>
<feature type="region of interest" description="Disordered" evidence="1">
    <location>
        <begin position="74"/>
        <end position="99"/>
    </location>
</feature>
<feature type="compositionally biased region" description="Basic and acidic residues" evidence="1">
    <location>
        <begin position="19"/>
        <end position="31"/>
    </location>
</feature>
<dbReference type="OrthoDB" id="2120021at2759"/>
<feature type="compositionally biased region" description="Polar residues" evidence="1">
    <location>
        <begin position="1"/>
        <end position="11"/>
    </location>
</feature>
<evidence type="ECO:0000313" key="3">
    <source>
        <dbReference type="Proteomes" id="UP000298663"/>
    </source>
</evidence>
<feature type="compositionally biased region" description="Polar residues" evidence="1">
    <location>
        <begin position="32"/>
        <end position="50"/>
    </location>
</feature>
<feature type="region of interest" description="Disordered" evidence="1">
    <location>
        <begin position="1"/>
        <end position="50"/>
    </location>
</feature>
<proteinExistence type="predicted"/>
<feature type="compositionally biased region" description="Pro residues" evidence="1">
    <location>
        <begin position="83"/>
        <end position="99"/>
    </location>
</feature>
<keyword evidence="3" id="KW-1185">Reference proteome</keyword>
<gene>
    <name evidence="2" type="ORF">L596_016334</name>
</gene>
<accession>A0A4U5NIR5</accession>
<comment type="caution">
    <text evidence="2">The sequence shown here is derived from an EMBL/GenBank/DDBJ whole genome shotgun (WGS) entry which is preliminary data.</text>
</comment>